<dbReference type="KEGG" id="mtim:DIR46_07680"/>
<accession>A0A2S2DG66</accession>
<feature type="domain" description="FHA" evidence="2">
    <location>
        <begin position="28"/>
        <end position="78"/>
    </location>
</feature>
<dbReference type="OrthoDB" id="273564at2"/>
<dbReference type="InterPro" id="IPR017735">
    <property type="entry name" value="T6SS_FHA"/>
</dbReference>
<dbReference type="EMBL" id="CP029343">
    <property type="protein sequence ID" value="AWL04327.1"/>
    <property type="molecule type" value="Genomic_DNA"/>
</dbReference>
<dbReference type="AlphaFoldDB" id="A0A2S2DG66"/>
<dbReference type="InterPro" id="IPR000253">
    <property type="entry name" value="FHA_dom"/>
</dbReference>
<proteinExistence type="predicted"/>
<dbReference type="CDD" id="cd00060">
    <property type="entry name" value="FHA"/>
    <property type="match status" value="1"/>
</dbReference>
<dbReference type="SMART" id="SM00240">
    <property type="entry name" value="FHA"/>
    <property type="match status" value="1"/>
</dbReference>
<dbReference type="PROSITE" id="PS50006">
    <property type="entry name" value="FHA_DOMAIN"/>
    <property type="match status" value="1"/>
</dbReference>
<organism evidence="3 4">
    <name type="scientific">Massilia oculi</name>
    <dbReference type="NCBI Taxonomy" id="945844"/>
    <lineage>
        <taxon>Bacteria</taxon>
        <taxon>Pseudomonadati</taxon>
        <taxon>Pseudomonadota</taxon>
        <taxon>Betaproteobacteria</taxon>
        <taxon>Burkholderiales</taxon>
        <taxon>Oxalobacteraceae</taxon>
        <taxon>Telluria group</taxon>
        <taxon>Massilia</taxon>
    </lineage>
</organism>
<evidence type="ECO:0000259" key="2">
    <source>
        <dbReference type="PROSITE" id="PS50006"/>
    </source>
</evidence>
<feature type="region of interest" description="Disordered" evidence="1">
    <location>
        <begin position="216"/>
        <end position="248"/>
    </location>
</feature>
<evidence type="ECO:0000313" key="3">
    <source>
        <dbReference type="EMBL" id="AWL04327.1"/>
    </source>
</evidence>
<name>A0A2S2DG66_9BURK</name>
<dbReference type="InterPro" id="IPR008984">
    <property type="entry name" value="SMAD_FHA_dom_sf"/>
</dbReference>
<dbReference type="Gene3D" id="2.60.200.20">
    <property type="match status" value="1"/>
</dbReference>
<dbReference type="RefSeq" id="WP_109344712.1">
    <property type="nucleotide sequence ID" value="NZ_CP029343.1"/>
</dbReference>
<dbReference type="Pfam" id="PF20232">
    <property type="entry name" value="T6SS_FHA_C"/>
    <property type="match status" value="1"/>
</dbReference>
<sequence>MKLRLHVLSYRDQPPPEPIQAEFGAEGGMVGRAPGNQLVLEDPDKYVSRSHASVTLRDGRYYLTDAGSNPSIVNDRPLGAGSEVALDDGDRIVVGDYVLQAVLEGAVADDATMMAPAPIAASIPVSTPASIPVSAPAWPSAPFDPGPPDSLAGARILDGAAAAVGDDPLGLGLSGIAGKAAHGARPAAEHDHVPPERQAFAPPPVFAAIPADYDPLADLQGAAPPPPLPPTPVPPPAAIEPPPATAPAAESAVLQALLDGLGLPQLRTSHAPEDLARLAGELLRGLTAGTMDVLVARALTKRESHIDMTMIAPRANNPLKFFPDAGSALGQMLGAGMPGYLAPQAAVQGAFDDLKAHELAVIAGMRAALGAVVQRFDPARIEGRLSEPERFDRLLPAGRKARMWDRLVELYGELARDADEDLQRLFGEKFSSAYAQQVERLRAGQPSSTPDSSETP</sequence>
<evidence type="ECO:0000313" key="4">
    <source>
        <dbReference type="Proteomes" id="UP000245820"/>
    </source>
</evidence>
<dbReference type="SUPFAM" id="SSF49879">
    <property type="entry name" value="SMAD/FHA domain"/>
    <property type="match status" value="1"/>
</dbReference>
<reference evidence="3 4" key="1">
    <citation type="submission" date="2018-05" db="EMBL/GenBank/DDBJ databases">
        <title>Complete genome sequence of Massilia oculi sp. nov. CCUG 43427T (=DSM 26321T), the type strain of M. oculi, and comparison with genome sequences of other Massilia strains.</title>
        <authorList>
            <person name="Zhu B."/>
        </authorList>
    </citation>
    <scope>NUCLEOTIDE SEQUENCE [LARGE SCALE GENOMIC DNA]</scope>
    <source>
        <strain evidence="3 4">CCUG 43427</strain>
    </source>
</reference>
<protein>
    <submittedName>
        <fullName evidence="3">Type VI secretion system-associated FHA domain protein TagH</fullName>
    </submittedName>
</protein>
<gene>
    <name evidence="3" type="primary">tagH</name>
    <name evidence="3" type="ORF">DIR46_07680</name>
</gene>
<evidence type="ECO:0000256" key="1">
    <source>
        <dbReference type="SAM" id="MobiDB-lite"/>
    </source>
</evidence>
<dbReference type="Pfam" id="PF00498">
    <property type="entry name" value="FHA"/>
    <property type="match status" value="1"/>
</dbReference>
<feature type="compositionally biased region" description="Pro residues" evidence="1">
    <location>
        <begin position="223"/>
        <end position="245"/>
    </location>
</feature>
<dbReference type="NCBIfam" id="TIGR03354">
    <property type="entry name" value="VI_FHA"/>
    <property type="match status" value="1"/>
</dbReference>
<dbReference type="Proteomes" id="UP000245820">
    <property type="component" value="Chromosome"/>
</dbReference>
<dbReference type="InterPro" id="IPR046883">
    <property type="entry name" value="T6SS_FHA_C"/>
</dbReference>
<keyword evidence="4" id="KW-1185">Reference proteome</keyword>